<gene>
    <name evidence="3" type="ORF">CKO42_02305</name>
</gene>
<dbReference type="InterPro" id="IPR007055">
    <property type="entry name" value="BON_dom"/>
</dbReference>
<dbReference type="PANTHER" id="PTHR34606:SF15">
    <property type="entry name" value="BON DOMAIN-CONTAINING PROTEIN"/>
    <property type="match status" value="1"/>
</dbReference>
<sequence length="265" mass="28349">MHQGFILTAVLFGVIGLPASAETALPAETAAKAQVLIDMNPLLGGYAIDVRSSDAGLRLEGAVANEIEANLAMQLARLIAGNDAEVDSALALDAPMPEVNSGLISEVQDRTTAARLHQRLRWQVSNLPLDVQIEVERGVVRLNGQVGTSATKDRIAAMAESTEGVNEVFNYISVDPGLIADEREQQGRAEQLERGDDWISSRLRALLQSDTTVSDRAIEIKVSESVVTLSGSVTSAAERSVAETIASEIPGVREVDSRLIIERLL</sequence>
<dbReference type="InterPro" id="IPR014004">
    <property type="entry name" value="Transpt-assoc_nodulatn_dom_bac"/>
</dbReference>
<dbReference type="Proteomes" id="UP001138768">
    <property type="component" value="Unassembled WGS sequence"/>
</dbReference>
<dbReference type="PANTHER" id="PTHR34606">
    <property type="entry name" value="BON DOMAIN-CONTAINING PROTEIN"/>
    <property type="match status" value="1"/>
</dbReference>
<proteinExistence type="predicted"/>
<feature type="signal peptide" evidence="1">
    <location>
        <begin position="1"/>
        <end position="21"/>
    </location>
</feature>
<feature type="domain" description="BON" evidence="2">
    <location>
        <begin position="108"/>
        <end position="176"/>
    </location>
</feature>
<accession>A0A9X0W5Q2</accession>
<dbReference type="PROSITE" id="PS50914">
    <property type="entry name" value="BON"/>
    <property type="match status" value="2"/>
</dbReference>
<organism evidence="3 4">
    <name type="scientific">Lamprobacter modestohalophilus</name>
    <dbReference type="NCBI Taxonomy" id="1064514"/>
    <lineage>
        <taxon>Bacteria</taxon>
        <taxon>Pseudomonadati</taxon>
        <taxon>Pseudomonadota</taxon>
        <taxon>Gammaproteobacteria</taxon>
        <taxon>Chromatiales</taxon>
        <taxon>Chromatiaceae</taxon>
        <taxon>Lamprobacter</taxon>
    </lineage>
</organism>
<comment type="caution">
    <text evidence="3">The sequence shown here is derived from an EMBL/GenBank/DDBJ whole genome shotgun (WGS) entry which is preliminary data.</text>
</comment>
<evidence type="ECO:0000313" key="3">
    <source>
        <dbReference type="EMBL" id="MBK1617302.1"/>
    </source>
</evidence>
<keyword evidence="4" id="KW-1185">Reference proteome</keyword>
<feature type="chain" id="PRO_5040993175" description="BON domain-containing protein" evidence="1">
    <location>
        <begin position="22"/>
        <end position="265"/>
    </location>
</feature>
<dbReference type="EMBL" id="NRRY01000003">
    <property type="protein sequence ID" value="MBK1617302.1"/>
    <property type="molecule type" value="Genomic_DNA"/>
</dbReference>
<evidence type="ECO:0000259" key="2">
    <source>
        <dbReference type="PROSITE" id="PS50914"/>
    </source>
</evidence>
<keyword evidence="1" id="KW-0732">Signal</keyword>
<evidence type="ECO:0000313" key="4">
    <source>
        <dbReference type="Proteomes" id="UP001138768"/>
    </source>
</evidence>
<dbReference type="Pfam" id="PF04972">
    <property type="entry name" value="BON"/>
    <property type="match status" value="3"/>
</dbReference>
<evidence type="ECO:0000256" key="1">
    <source>
        <dbReference type="SAM" id="SignalP"/>
    </source>
</evidence>
<dbReference type="InterPro" id="IPR051686">
    <property type="entry name" value="Lipoprotein_DolP"/>
</dbReference>
<reference evidence="3 4" key="1">
    <citation type="journal article" date="2020" name="Microorganisms">
        <title>Osmotic Adaptation and Compatible Solute Biosynthesis of Phototrophic Bacteria as Revealed from Genome Analyses.</title>
        <authorList>
            <person name="Imhoff J.F."/>
            <person name="Rahn T."/>
            <person name="Kunzel S."/>
            <person name="Keller A."/>
            <person name="Neulinger S.C."/>
        </authorList>
    </citation>
    <scope>NUCLEOTIDE SEQUENCE [LARGE SCALE GENOMIC DNA]</scope>
    <source>
        <strain evidence="3 4">DSM 25653</strain>
    </source>
</reference>
<protein>
    <recommendedName>
        <fullName evidence="2">BON domain-containing protein</fullName>
    </recommendedName>
</protein>
<dbReference type="AlphaFoldDB" id="A0A9X0W5Q2"/>
<feature type="domain" description="BON" evidence="2">
    <location>
        <begin position="195"/>
        <end position="263"/>
    </location>
</feature>
<dbReference type="RefSeq" id="WP_200237968.1">
    <property type="nucleotide sequence ID" value="NZ_NRRY01000003.1"/>
</dbReference>
<dbReference type="Gene3D" id="3.30.1340.30">
    <property type="match status" value="2"/>
</dbReference>
<name>A0A9X0W5Q2_9GAMM</name>
<dbReference type="SMART" id="SM00749">
    <property type="entry name" value="BON"/>
    <property type="match status" value="2"/>
</dbReference>